<organism evidence="1 2">
    <name type="scientific">Romanomermis culicivorax</name>
    <name type="common">Nematode worm</name>
    <dbReference type="NCBI Taxonomy" id="13658"/>
    <lineage>
        <taxon>Eukaryota</taxon>
        <taxon>Metazoa</taxon>
        <taxon>Ecdysozoa</taxon>
        <taxon>Nematoda</taxon>
        <taxon>Enoplea</taxon>
        <taxon>Dorylaimia</taxon>
        <taxon>Mermithida</taxon>
        <taxon>Mermithoidea</taxon>
        <taxon>Mermithidae</taxon>
        <taxon>Romanomermis</taxon>
    </lineage>
</organism>
<name>A0A915KXE9_ROMCU</name>
<reference evidence="2" key="1">
    <citation type="submission" date="2022-11" db="UniProtKB">
        <authorList>
            <consortium name="WormBaseParasite"/>
        </authorList>
    </citation>
    <scope>IDENTIFICATION</scope>
</reference>
<dbReference type="Proteomes" id="UP000887565">
    <property type="component" value="Unplaced"/>
</dbReference>
<sequence length="12" mass="1325">MQSTSRSGNKET</sequence>
<evidence type="ECO:0000313" key="2">
    <source>
        <dbReference type="WBParaSite" id="nRc.2.0.1.t42849-RA"/>
    </source>
</evidence>
<accession>A0A915KXE9</accession>
<keyword evidence="1" id="KW-1185">Reference proteome</keyword>
<protein>
    <submittedName>
        <fullName evidence="2">Uncharacterized protein</fullName>
    </submittedName>
</protein>
<evidence type="ECO:0000313" key="1">
    <source>
        <dbReference type="Proteomes" id="UP000887565"/>
    </source>
</evidence>
<dbReference type="WBParaSite" id="nRc.2.0.1.t42849-RA">
    <property type="protein sequence ID" value="nRc.2.0.1.t42849-RA"/>
    <property type="gene ID" value="nRc.2.0.1.g42849"/>
</dbReference>
<proteinExistence type="predicted"/>